<evidence type="ECO:0000256" key="1">
    <source>
        <dbReference type="ARBA" id="ARBA00001947"/>
    </source>
</evidence>
<comment type="cofactor">
    <cofactor evidence="1">
        <name>Zn(2+)</name>
        <dbReference type="ChEBI" id="CHEBI:29105"/>
    </cofactor>
</comment>
<evidence type="ECO:0000259" key="5">
    <source>
        <dbReference type="PROSITE" id="PS52035"/>
    </source>
</evidence>
<evidence type="ECO:0000256" key="2">
    <source>
        <dbReference type="ARBA" id="ARBA00005988"/>
    </source>
</evidence>
<feature type="domain" description="Peptidase M14" evidence="5">
    <location>
        <begin position="17"/>
        <end position="398"/>
    </location>
</feature>
<name>A0A1Y2CD45_9FUNG</name>
<protein>
    <submittedName>
        <fullName evidence="6">Zn-dependent exopeptidase</fullName>
    </submittedName>
</protein>
<feature type="compositionally biased region" description="Polar residues" evidence="4">
    <location>
        <begin position="248"/>
        <end position="265"/>
    </location>
</feature>
<evidence type="ECO:0000256" key="4">
    <source>
        <dbReference type="SAM" id="MobiDB-lite"/>
    </source>
</evidence>
<dbReference type="STRING" id="329046.A0A1Y2CD45"/>
<organism evidence="6 7">
    <name type="scientific">Rhizoclosmatium globosum</name>
    <dbReference type="NCBI Taxonomy" id="329046"/>
    <lineage>
        <taxon>Eukaryota</taxon>
        <taxon>Fungi</taxon>
        <taxon>Fungi incertae sedis</taxon>
        <taxon>Chytridiomycota</taxon>
        <taxon>Chytridiomycota incertae sedis</taxon>
        <taxon>Chytridiomycetes</taxon>
        <taxon>Chytridiales</taxon>
        <taxon>Chytriomycetaceae</taxon>
        <taxon>Rhizoclosmatium</taxon>
    </lineage>
</organism>
<evidence type="ECO:0000256" key="3">
    <source>
        <dbReference type="PROSITE-ProRule" id="PRU01379"/>
    </source>
</evidence>
<dbReference type="EMBL" id="MCGO01000021">
    <property type="protein sequence ID" value="ORY44744.1"/>
    <property type="molecule type" value="Genomic_DNA"/>
</dbReference>
<sequence>MFKAIHQNDTVYFAHCYPYSYTTLQTDLQSMKTDPLRAPLFRHSILAKSVAGNNIDLLTITKPVTCPEDLVSRKGVILSARVHPGETNASWMMRGLLLWLTGASCEAEEVRRRFVVKVVPMINPDGVIVGNYRCNLTGYDLNRQWMSTKKPSAGKAIPEVCAMVGLLERSVASREVVFFCDFHGHNRKNGIFMYGCESEGNDRATAGGSGKKSRKTSGKPKPPSASARRMSFTTAPTPQQPTKKRACTPTTIRLPRSTTSASSQDTLTNPSTPPATTTSTNTSTTTEPDTTTPPPLPPPPPPSPPQPKPTPKYSERVFPYLLSLSTPTLFHFRRCHFHMPASKRGTARISVHRRFNIAHSYTLESSFLGSQGFHFSKRDLEKMGEGVGVRCMTGFVLRVGGSGCMGLL</sequence>
<feature type="compositionally biased region" description="Pro residues" evidence="4">
    <location>
        <begin position="291"/>
        <end position="310"/>
    </location>
</feature>
<comment type="similarity">
    <text evidence="2 3">Belongs to the peptidase M14 family.</text>
</comment>
<dbReference type="InterPro" id="IPR000834">
    <property type="entry name" value="Peptidase_M14"/>
</dbReference>
<dbReference type="GO" id="GO:0008270">
    <property type="term" value="F:zinc ion binding"/>
    <property type="evidence" value="ECO:0007669"/>
    <property type="project" value="InterPro"/>
</dbReference>
<reference evidence="6 7" key="1">
    <citation type="submission" date="2016-07" db="EMBL/GenBank/DDBJ databases">
        <title>Pervasive Adenine N6-methylation of Active Genes in Fungi.</title>
        <authorList>
            <consortium name="DOE Joint Genome Institute"/>
            <person name="Mondo S.J."/>
            <person name="Dannebaum R.O."/>
            <person name="Kuo R.C."/>
            <person name="Labutti K."/>
            <person name="Haridas S."/>
            <person name="Kuo A."/>
            <person name="Salamov A."/>
            <person name="Ahrendt S.R."/>
            <person name="Lipzen A."/>
            <person name="Sullivan W."/>
            <person name="Andreopoulos W.B."/>
            <person name="Clum A."/>
            <person name="Lindquist E."/>
            <person name="Daum C."/>
            <person name="Ramamoorthy G.K."/>
            <person name="Gryganskyi A."/>
            <person name="Culley D."/>
            <person name="Magnuson J.K."/>
            <person name="James T.Y."/>
            <person name="O'Malley M.A."/>
            <person name="Stajich J.E."/>
            <person name="Spatafora J.W."/>
            <person name="Visel A."/>
            <person name="Grigoriev I.V."/>
        </authorList>
    </citation>
    <scope>NUCLEOTIDE SEQUENCE [LARGE SCALE GENOMIC DNA]</scope>
    <source>
        <strain evidence="6 7">JEL800</strain>
    </source>
</reference>
<evidence type="ECO:0000313" key="7">
    <source>
        <dbReference type="Proteomes" id="UP000193642"/>
    </source>
</evidence>
<proteinExistence type="inferred from homology"/>
<dbReference type="Proteomes" id="UP000193642">
    <property type="component" value="Unassembled WGS sequence"/>
</dbReference>
<dbReference type="PROSITE" id="PS52035">
    <property type="entry name" value="PEPTIDASE_M14"/>
    <property type="match status" value="1"/>
</dbReference>
<feature type="region of interest" description="Disordered" evidence="4">
    <location>
        <begin position="201"/>
        <end position="313"/>
    </location>
</feature>
<evidence type="ECO:0000313" key="6">
    <source>
        <dbReference type="EMBL" id="ORY44744.1"/>
    </source>
</evidence>
<dbReference type="AlphaFoldDB" id="A0A1Y2CD45"/>
<dbReference type="OrthoDB" id="10253041at2759"/>
<keyword evidence="7" id="KW-1185">Reference proteome</keyword>
<dbReference type="GO" id="GO:0006508">
    <property type="term" value="P:proteolysis"/>
    <property type="evidence" value="ECO:0007669"/>
    <property type="project" value="InterPro"/>
</dbReference>
<accession>A0A1Y2CD45</accession>
<gene>
    <name evidence="6" type="ORF">BCR33DRAFT_208063</name>
</gene>
<feature type="active site" description="Proton donor/acceptor" evidence="3">
    <location>
        <position position="364"/>
    </location>
</feature>
<dbReference type="GO" id="GO:0004181">
    <property type="term" value="F:metallocarboxypeptidase activity"/>
    <property type="evidence" value="ECO:0007669"/>
    <property type="project" value="InterPro"/>
</dbReference>
<dbReference type="PANTHER" id="PTHR12756:SF45">
    <property type="entry name" value="CYTOSOLIC CARBOXYPEPTIDASE NNA1"/>
    <property type="match status" value="1"/>
</dbReference>
<feature type="compositionally biased region" description="Low complexity" evidence="4">
    <location>
        <begin position="266"/>
        <end position="290"/>
    </location>
</feature>
<dbReference type="Gene3D" id="3.40.630.10">
    <property type="entry name" value="Zn peptidases"/>
    <property type="match status" value="2"/>
</dbReference>
<dbReference type="Pfam" id="PF00246">
    <property type="entry name" value="Peptidase_M14"/>
    <property type="match status" value="1"/>
</dbReference>
<dbReference type="InterPro" id="IPR050821">
    <property type="entry name" value="Cytosolic_carboxypeptidase"/>
</dbReference>
<dbReference type="PANTHER" id="PTHR12756">
    <property type="entry name" value="CYTOSOLIC CARBOXYPEPTIDASE"/>
    <property type="match status" value="1"/>
</dbReference>
<comment type="caution">
    <text evidence="6">The sequence shown here is derived from an EMBL/GenBank/DDBJ whole genome shotgun (WGS) entry which is preliminary data.</text>
</comment>
<dbReference type="SUPFAM" id="SSF53187">
    <property type="entry name" value="Zn-dependent exopeptidases"/>
    <property type="match status" value="1"/>
</dbReference>